<dbReference type="InterPro" id="IPR018392">
    <property type="entry name" value="LysM"/>
</dbReference>
<evidence type="ECO:0000259" key="2">
    <source>
        <dbReference type="PROSITE" id="PS51782"/>
    </source>
</evidence>
<feature type="signal peptide" evidence="1">
    <location>
        <begin position="1"/>
        <end position="25"/>
    </location>
</feature>
<name>A0A8H2QY26_9FIRM</name>
<evidence type="ECO:0000256" key="1">
    <source>
        <dbReference type="SAM" id="SignalP"/>
    </source>
</evidence>
<dbReference type="CDD" id="cd00118">
    <property type="entry name" value="LysM"/>
    <property type="match status" value="1"/>
</dbReference>
<dbReference type="SUPFAM" id="SSF54106">
    <property type="entry name" value="LysM domain"/>
    <property type="match status" value="1"/>
</dbReference>
<dbReference type="RefSeq" id="WP_131748969.1">
    <property type="nucleotide sequence ID" value="NZ_CAACYI010000001.1"/>
</dbReference>
<protein>
    <submittedName>
        <fullName evidence="3">Cell division suppressor protein YneA</fullName>
    </submittedName>
</protein>
<keyword evidence="3" id="KW-0132">Cell division</keyword>
<keyword evidence="1" id="KW-0732">Signal</keyword>
<dbReference type="GO" id="GO:0051301">
    <property type="term" value="P:cell division"/>
    <property type="evidence" value="ECO:0007669"/>
    <property type="project" value="UniProtKB-KW"/>
</dbReference>
<gene>
    <name evidence="3" type="ORF">NCTC13150_00886</name>
</gene>
<dbReference type="PROSITE" id="PS51782">
    <property type="entry name" value="LYSM"/>
    <property type="match status" value="1"/>
</dbReference>
<keyword evidence="4" id="KW-1185">Reference proteome</keyword>
<dbReference type="InterPro" id="IPR036779">
    <property type="entry name" value="LysM_dom_sf"/>
</dbReference>
<evidence type="ECO:0000313" key="3">
    <source>
        <dbReference type="EMBL" id="VFB16364.1"/>
    </source>
</evidence>
<evidence type="ECO:0000313" key="4">
    <source>
        <dbReference type="Proteomes" id="UP000377798"/>
    </source>
</evidence>
<dbReference type="EMBL" id="CAACYI010000001">
    <property type="protein sequence ID" value="VFB16364.1"/>
    <property type="molecule type" value="Genomic_DNA"/>
</dbReference>
<dbReference type="Pfam" id="PF01476">
    <property type="entry name" value="LysM"/>
    <property type="match status" value="1"/>
</dbReference>
<dbReference type="SMART" id="SM00257">
    <property type="entry name" value="LysM"/>
    <property type="match status" value="1"/>
</dbReference>
<dbReference type="AlphaFoldDB" id="A0A8H2QY26"/>
<dbReference type="Proteomes" id="UP000377798">
    <property type="component" value="Unassembled WGS sequence"/>
</dbReference>
<organism evidence="3 4">
    <name type="scientific">Urinicoccus massiliensis</name>
    <dbReference type="NCBI Taxonomy" id="1723382"/>
    <lineage>
        <taxon>Bacteria</taxon>
        <taxon>Bacillati</taxon>
        <taxon>Bacillota</taxon>
        <taxon>Tissierellia</taxon>
        <taxon>Tissierellales</taxon>
        <taxon>Peptoniphilaceae</taxon>
        <taxon>Urinicoccus</taxon>
    </lineage>
</organism>
<feature type="chain" id="PRO_5034059436" evidence="1">
    <location>
        <begin position="26"/>
        <end position="96"/>
    </location>
</feature>
<sequence>MKLKKIKSIAAVILLGFLLSAGLIAQENKFEVWVPYTVTSGDTLWSIALNSSMENESTLVTLDKIKTYNNLDSKTIYPGDEILIPSELISDLSSDK</sequence>
<dbReference type="Gene3D" id="3.10.350.10">
    <property type="entry name" value="LysM domain"/>
    <property type="match status" value="1"/>
</dbReference>
<accession>A0A8H2QY26</accession>
<proteinExistence type="predicted"/>
<feature type="domain" description="LysM" evidence="2">
    <location>
        <begin position="34"/>
        <end position="84"/>
    </location>
</feature>
<comment type="caution">
    <text evidence="3">The sequence shown here is derived from an EMBL/GenBank/DDBJ whole genome shotgun (WGS) entry which is preliminary data.</text>
</comment>
<reference evidence="3 4" key="1">
    <citation type="submission" date="2019-02" db="EMBL/GenBank/DDBJ databases">
        <authorList>
            <consortium name="Pathogen Informatics"/>
        </authorList>
    </citation>
    <scope>NUCLEOTIDE SEQUENCE [LARGE SCALE GENOMIC DNA]</scope>
    <source>
        <strain evidence="3 4">3012STDY7089603</strain>
    </source>
</reference>
<keyword evidence="3" id="KW-0131">Cell cycle</keyword>